<dbReference type="SUPFAM" id="SSF53686">
    <property type="entry name" value="Tryptophan synthase beta subunit-like PLP-dependent enzymes"/>
    <property type="match status" value="1"/>
</dbReference>
<dbReference type="Gene3D" id="3.40.50.1100">
    <property type="match status" value="2"/>
</dbReference>
<dbReference type="PATRIC" id="fig|106592.7.peg.2741"/>
<evidence type="ECO:0000259" key="5">
    <source>
        <dbReference type="Pfam" id="PF00291"/>
    </source>
</evidence>
<dbReference type="Proteomes" id="UP000037425">
    <property type="component" value="Unassembled WGS sequence"/>
</dbReference>
<evidence type="ECO:0000256" key="1">
    <source>
        <dbReference type="ARBA" id="ARBA00001933"/>
    </source>
</evidence>
<sequence length="338" mass="35178">MTFPASSALSLPTLQDVEAAARLIDSYCIETPLLESSYLNRKYGGRLLLKAENLQVTGSFKLRGAVNRVGSLTEDERRRGVVARSSGNHGLAIAYCAGLMGTSAVVVVPETAPAAKVERIAAYGARVVMVPMKDLADVAAEITQREDRVLIPPADDFWVVAGAGTVALEMAKQAAKLNAQIDVLLTCCSGGGLTAGCLLGLSKMSPATKVYGVEAVGFEKMAKSLAVGKRINLAPGGHSICDAISGLYMAEIPFEIIKPDLAGTFAVTDDEAREAMRVAFSEFGLALEPGSAVALAAVLARKIPLEGRTFAVTLSGRNVDLDLAGAILAGDAPTVGRA</sequence>
<dbReference type="GO" id="GO:0003941">
    <property type="term" value="F:L-serine ammonia-lyase activity"/>
    <property type="evidence" value="ECO:0007669"/>
    <property type="project" value="TreeGrafter"/>
</dbReference>
<dbReference type="GO" id="GO:0004794">
    <property type="term" value="F:threonine deaminase activity"/>
    <property type="evidence" value="ECO:0007669"/>
    <property type="project" value="TreeGrafter"/>
</dbReference>
<dbReference type="Pfam" id="PF00291">
    <property type="entry name" value="PALP"/>
    <property type="match status" value="1"/>
</dbReference>
<dbReference type="FunFam" id="3.40.50.1100:FF:000005">
    <property type="entry name" value="Threonine dehydratase catabolic"/>
    <property type="match status" value="1"/>
</dbReference>
<dbReference type="RefSeq" id="WP_053247814.1">
    <property type="nucleotide sequence ID" value="NZ_LGAP01000002.1"/>
</dbReference>
<evidence type="ECO:0000256" key="3">
    <source>
        <dbReference type="ARBA" id="ARBA00022898"/>
    </source>
</evidence>
<keyword evidence="4" id="KW-0456">Lyase</keyword>
<gene>
    <name evidence="6" type="ORF">AC244_05525</name>
</gene>
<dbReference type="OrthoDB" id="9811476at2"/>
<dbReference type="AlphaFoldDB" id="A0A0L8C3Q5"/>
<dbReference type="GO" id="GO:0006565">
    <property type="term" value="P:L-serine catabolic process"/>
    <property type="evidence" value="ECO:0007669"/>
    <property type="project" value="TreeGrafter"/>
</dbReference>
<keyword evidence="3" id="KW-0663">Pyridoxal phosphate</keyword>
<dbReference type="PANTHER" id="PTHR48078">
    <property type="entry name" value="THREONINE DEHYDRATASE, MITOCHONDRIAL-RELATED"/>
    <property type="match status" value="1"/>
</dbReference>
<evidence type="ECO:0000256" key="2">
    <source>
        <dbReference type="ARBA" id="ARBA00010869"/>
    </source>
</evidence>
<dbReference type="GO" id="GO:0030170">
    <property type="term" value="F:pyridoxal phosphate binding"/>
    <property type="evidence" value="ECO:0007669"/>
    <property type="project" value="InterPro"/>
</dbReference>
<dbReference type="PROSITE" id="PS00165">
    <property type="entry name" value="DEHYDRATASE_SER_THR"/>
    <property type="match status" value="1"/>
</dbReference>
<comment type="similarity">
    <text evidence="2">Belongs to the serine/threonine dehydratase family.</text>
</comment>
<evidence type="ECO:0000256" key="4">
    <source>
        <dbReference type="ARBA" id="ARBA00023239"/>
    </source>
</evidence>
<dbReference type="CDD" id="cd01562">
    <property type="entry name" value="Thr-dehyd"/>
    <property type="match status" value="1"/>
</dbReference>
<protein>
    <submittedName>
        <fullName evidence="6">Threonine dehydratase</fullName>
    </submittedName>
</protein>
<dbReference type="GO" id="GO:0006567">
    <property type="term" value="P:L-threonine catabolic process"/>
    <property type="evidence" value="ECO:0007669"/>
    <property type="project" value="TreeGrafter"/>
</dbReference>
<accession>A0A0L8C3Q5</accession>
<dbReference type="InterPro" id="IPR000634">
    <property type="entry name" value="Ser/Thr_deHydtase_PyrdxlP-BS"/>
</dbReference>
<dbReference type="PANTHER" id="PTHR48078:SF6">
    <property type="entry name" value="L-THREONINE DEHYDRATASE CATABOLIC TDCB"/>
    <property type="match status" value="1"/>
</dbReference>
<dbReference type="InterPro" id="IPR050147">
    <property type="entry name" value="Ser/Thr_Dehydratase"/>
</dbReference>
<evidence type="ECO:0000313" key="7">
    <source>
        <dbReference type="Proteomes" id="UP000037425"/>
    </source>
</evidence>
<dbReference type="InterPro" id="IPR036052">
    <property type="entry name" value="TrpB-like_PALP_sf"/>
</dbReference>
<name>A0A0L8C3Q5_ENSAD</name>
<feature type="domain" description="Tryptophan synthase beta chain-like PALP" evidence="5">
    <location>
        <begin position="29"/>
        <end position="316"/>
    </location>
</feature>
<proteinExistence type="inferred from homology"/>
<dbReference type="InterPro" id="IPR001926">
    <property type="entry name" value="TrpB-like_PALP"/>
</dbReference>
<evidence type="ECO:0000313" key="6">
    <source>
        <dbReference type="EMBL" id="KOF21433.1"/>
    </source>
</evidence>
<reference evidence="7" key="1">
    <citation type="submission" date="2015-07" db="EMBL/GenBank/DDBJ databases">
        <title>Whole genome sequence of an Ensifer adhaerens strain isolated from a cave pool in the Wind Cave National Park.</title>
        <authorList>
            <person name="Eng W.W.H."/>
            <person name="Gan H.M."/>
            <person name="Barton H.A."/>
            <person name="Savka M.A."/>
        </authorList>
    </citation>
    <scope>NUCLEOTIDE SEQUENCE [LARGE SCALE GENOMIC DNA]</scope>
    <source>
        <strain evidence="7">SD006</strain>
    </source>
</reference>
<dbReference type="GO" id="GO:0009097">
    <property type="term" value="P:isoleucine biosynthetic process"/>
    <property type="evidence" value="ECO:0007669"/>
    <property type="project" value="TreeGrafter"/>
</dbReference>
<organism evidence="6 7">
    <name type="scientific">Ensifer adhaerens</name>
    <name type="common">Sinorhizobium morelense</name>
    <dbReference type="NCBI Taxonomy" id="106592"/>
    <lineage>
        <taxon>Bacteria</taxon>
        <taxon>Pseudomonadati</taxon>
        <taxon>Pseudomonadota</taxon>
        <taxon>Alphaproteobacteria</taxon>
        <taxon>Hyphomicrobiales</taxon>
        <taxon>Rhizobiaceae</taxon>
        <taxon>Sinorhizobium/Ensifer group</taxon>
        <taxon>Ensifer</taxon>
    </lineage>
</organism>
<comment type="cofactor">
    <cofactor evidence="1">
        <name>pyridoxal 5'-phosphate</name>
        <dbReference type="ChEBI" id="CHEBI:597326"/>
    </cofactor>
</comment>
<comment type="caution">
    <text evidence="6">The sequence shown here is derived from an EMBL/GenBank/DDBJ whole genome shotgun (WGS) entry which is preliminary data.</text>
</comment>
<dbReference type="EMBL" id="LGAP01000002">
    <property type="protein sequence ID" value="KOF21433.1"/>
    <property type="molecule type" value="Genomic_DNA"/>
</dbReference>